<dbReference type="InterPro" id="IPR016032">
    <property type="entry name" value="Sig_transdc_resp-reg_C-effctor"/>
</dbReference>
<dbReference type="CDD" id="cd06170">
    <property type="entry name" value="LuxR_C_like"/>
    <property type="match status" value="1"/>
</dbReference>
<keyword evidence="1" id="KW-0547">Nucleotide-binding</keyword>
<dbReference type="InterPro" id="IPR041664">
    <property type="entry name" value="AAA_16"/>
</dbReference>
<gene>
    <name evidence="4" type="ORF">GCM10023235_09330</name>
</gene>
<dbReference type="PROSITE" id="PS50043">
    <property type="entry name" value="HTH_LUXR_2"/>
    <property type="match status" value="1"/>
</dbReference>
<dbReference type="Gene3D" id="1.10.10.10">
    <property type="entry name" value="Winged helix-like DNA-binding domain superfamily/Winged helix DNA-binding domain"/>
    <property type="match status" value="1"/>
</dbReference>
<organism evidence="4 5">
    <name type="scientific">Kitasatospora terrestris</name>
    <dbReference type="NCBI Taxonomy" id="258051"/>
    <lineage>
        <taxon>Bacteria</taxon>
        <taxon>Bacillati</taxon>
        <taxon>Actinomycetota</taxon>
        <taxon>Actinomycetes</taxon>
        <taxon>Kitasatosporales</taxon>
        <taxon>Streptomycetaceae</taxon>
        <taxon>Kitasatospora</taxon>
    </lineage>
</organism>
<keyword evidence="5" id="KW-1185">Reference proteome</keyword>
<dbReference type="RefSeq" id="WP_345695470.1">
    <property type="nucleotide sequence ID" value="NZ_BAABIS010000001.1"/>
</dbReference>
<evidence type="ECO:0000313" key="5">
    <source>
        <dbReference type="Proteomes" id="UP001501752"/>
    </source>
</evidence>
<dbReference type="SUPFAM" id="SSF46894">
    <property type="entry name" value="C-terminal effector domain of the bipartite response regulators"/>
    <property type="match status" value="1"/>
</dbReference>
<dbReference type="Pfam" id="PF00196">
    <property type="entry name" value="GerE"/>
    <property type="match status" value="1"/>
</dbReference>
<dbReference type="InterPro" id="IPR036388">
    <property type="entry name" value="WH-like_DNA-bd_sf"/>
</dbReference>
<dbReference type="Pfam" id="PF13191">
    <property type="entry name" value="AAA_16"/>
    <property type="match status" value="1"/>
</dbReference>
<evidence type="ECO:0000259" key="3">
    <source>
        <dbReference type="PROSITE" id="PS50043"/>
    </source>
</evidence>
<dbReference type="Gene3D" id="3.40.50.300">
    <property type="entry name" value="P-loop containing nucleotide triphosphate hydrolases"/>
    <property type="match status" value="1"/>
</dbReference>
<proteinExistence type="predicted"/>
<evidence type="ECO:0000313" key="4">
    <source>
        <dbReference type="EMBL" id="GAA4836548.1"/>
    </source>
</evidence>
<protein>
    <submittedName>
        <fullName evidence="4">LuxR family transcriptional regulator</fullName>
    </submittedName>
</protein>
<dbReference type="InterPro" id="IPR000792">
    <property type="entry name" value="Tscrpt_reg_LuxR_C"/>
</dbReference>
<dbReference type="PANTHER" id="PTHR16305">
    <property type="entry name" value="TESTICULAR SOLUBLE ADENYLYL CYCLASE"/>
    <property type="match status" value="1"/>
</dbReference>
<dbReference type="Proteomes" id="UP001501752">
    <property type="component" value="Unassembled WGS sequence"/>
</dbReference>
<dbReference type="PANTHER" id="PTHR16305:SF35">
    <property type="entry name" value="TRANSCRIPTIONAL ACTIVATOR DOMAIN"/>
    <property type="match status" value="1"/>
</dbReference>
<comment type="caution">
    <text evidence="4">The sequence shown here is derived from an EMBL/GenBank/DDBJ whole genome shotgun (WGS) entry which is preliminary data.</text>
</comment>
<dbReference type="SUPFAM" id="SSF52540">
    <property type="entry name" value="P-loop containing nucleoside triphosphate hydrolases"/>
    <property type="match status" value="1"/>
</dbReference>
<dbReference type="EMBL" id="BAABIS010000001">
    <property type="protein sequence ID" value="GAA4836548.1"/>
    <property type="molecule type" value="Genomic_DNA"/>
</dbReference>
<evidence type="ECO:0000256" key="2">
    <source>
        <dbReference type="ARBA" id="ARBA00022840"/>
    </source>
</evidence>
<dbReference type="InterPro" id="IPR027417">
    <property type="entry name" value="P-loop_NTPase"/>
</dbReference>
<keyword evidence="2" id="KW-0067">ATP-binding</keyword>
<name>A0ABP9DBD1_9ACTN</name>
<sequence>MSQQPNRRLLGRAVELEALDRLLREVREGRSRVLVLRGEAGVGKSALLDHLAERAASVRTVRAAGVEAESEFAYSALQRLCAPLLSHLDGLPPVQQEALRVAFGLSAGNPPEMLLVGIAVLGLFAEAAAGSPLVCLVDDAQWLDLMSHRILSFVGRRLDAESVALVFAERVTGEEHEDGFSGLPELALGGLADADARALLEGVLPGPVDARVRDRIVAETGGNPLALLELPRGLSPTELAFGFGGPGAGPLATRVEDGFRRRVEALPADTRALLLVAAVEPVGDGPLLWHALRLLGIGLEAAAAAEAAGLITLGVPVRFRHPLVRSAVWRGADAAALRAAHGALAEATDAGRDPDRRAWHQAHAAVGPDEQVAAALERSADRALARGGRAAAASFLERAAALAPDPKERARRALAAASAHLAAGAPARVPDLVAAAELGPLDPLQQADASRLRARASSMTDPGFGAVQPLLDAAGRLRELDPAAARETYLAAFGAAIWAGRYDAGGLRRVAEAARDLPPGEETAGVFLRALVAWATDGPVAAFPLLERALHSLTADEDLAVLWPAANAAVELGDHRAWLDITERAARFARTTGTLSVLSTALPYRAASLGYAGRFAEAGDLLAEAVVAEEAAGVATRLATTGLISAYRGRERPALEVIETMERDGERRGLGRLTAMAACARAVLHNGLGNYPLAMEAALRGIDHRDLVVHHWTCSELVEAATRTGDLDVAARARERLAEWSRAGTPWALGANAVADALTGAPERAEDRYREAVDHYGRGGLGALEARARLLFGEWLRRRNRRAQARDELYAAHEAAAEMGMEAFAERARRELLATGETVRRRTVGAPVLTPQEAQIARLAAGGHPNAEIGAQLFLSPRTVEWHLRKVFVKLGISSRREIEGALSGR</sequence>
<feature type="domain" description="HTH luxR-type" evidence="3">
    <location>
        <begin position="842"/>
        <end position="906"/>
    </location>
</feature>
<dbReference type="SMART" id="SM00421">
    <property type="entry name" value="HTH_LUXR"/>
    <property type="match status" value="1"/>
</dbReference>
<evidence type="ECO:0000256" key="1">
    <source>
        <dbReference type="ARBA" id="ARBA00022741"/>
    </source>
</evidence>
<accession>A0ABP9DBD1</accession>
<dbReference type="PRINTS" id="PR00038">
    <property type="entry name" value="HTHLUXR"/>
</dbReference>
<reference evidence="5" key="1">
    <citation type="journal article" date="2019" name="Int. J. Syst. Evol. Microbiol.">
        <title>The Global Catalogue of Microorganisms (GCM) 10K type strain sequencing project: providing services to taxonomists for standard genome sequencing and annotation.</title>
        <authorList>
            <consortium name="The Broad Institute Genomics Platform"/>
            <consortium name="The Broad Institute Genome Sequencing Center for Infectious Disease"/>
            <person name="Wu L."/>
            <person name="Ma J."/>
        </authorList>
    </citation>
    <scope>NUCLEOTIDE SEQUENCE [LARGE SCALE GENOMIC DNA]</scope>
    <source>
        <strain evidence="5">JCM 13006</strain>
    </source>
</reference>